<evidence type="ECO:0000256" key="1">
    <source>
        <dbReference type="SAM" id="MobiDB-lite"/>
    </source>
</evidence>
<proteinExistence type="predicted"/>
<gene>
    <name evidence="2" type="ORF">AVEN_21361_1</name>
</gene>
<dbReference type="AlphaFoldDB" id="A0A4Y2SX41"/>
<reference evidence="2 3" key="1">
    <citation type="journal article" date="2019" name="Sci. Rep.">
        <title>Orb-weaving spider Araneus ventricosus genome elucidates the spidroin gene catalogue.</title>
        <authorList>
            <person name="Kono N."/>
            <person name="Nakamura H."/>
            <person name="Ohtoshi R."/>
            <person name="Moran D.A.P."/>
            <person name="Shinohara A."/>
            <person name="Yoshida Y."/>
            <person name="Fujiwara M."/>
            <person name="Mori M."/>
            <person name="Tomita M."/>
            <person name="Arakawa K."/>
        </authorList>
    </citation>
    <scope>NUCLEOTIDE SEQUENCE [LARGE SCALE GENOMIC DNA]</scope>
</reference>
<dbReference type="EMBL" id="BGPR01024610">
    <property type="protein sequence ID" value="GBN92817.1"/>
    <property type="molecule type" value="Genomic_DNA"/>
</dbReference>
<accession>A0A4Y2SX41</accession>
<protein>
    <submittedName>
        <fullName evidence="2">Uncharacterized protein</fullName>
    </submittedName>
</protein>
<feature type="region of interest" description="Disordered" evidence="1">
    <location>
        <begin position="78"/>
        <end position="112"/>
    </location>
</feature>
<sequence length="112" mass="12787">MLITYISNAITDLSSVLNPASSAWPLRTRTTGWEPLNSERHSETITNKVQNFMQIQFCRIKPYQITIHFEQSCSQHTEHRHVPAPGYLDRETGTGLNGMRRKKTNPHLTGPV</sequence>
<name>A0A4Y2SX41_ARAVE</name>
<evidence type="ECO:0000313" key="3">
    <source>
        <dbReference type="Proteomes" id="UP000499080"/>
    </source>
</evidence>
<dbReference type="Proteomes" id="UP000499080">
    <property type="component" value="Unassembled WGS sequence"/>
</dbReference>
<organism evidence="2 3">
    <name type="scientific">Araneus ventricosus</name>
    <name type="common">Orbweaver spider</name>
    <name type="synonym">Epeira ventricosa</name>
    <dbReference type="NCBI Taxonomy" id="182803"/>
    <lineage>
        <taxon>Eukaryota</taxon>
        <taxon>Metazoa</taxon>
        <taxon>Ecdysozoa</taxon>
        <taxon>Arthropoda</taxon>
        <taxon>Chelicerata</taxon>
        <taxon>Arachnida</taxon>
        <taxon>Araneae</taxon>
        <taxon>Araneomorphae</taxon>
        <taxon>Entelegynae</taxon>
        <taxon>Araneoidea</taxon>
        <taxon>Araneidae</taxon>
        <taxon>Araneus</taxon>
    </lineage>
</organism>
<keyword evidence="3" id="KW-1185">Reference proteome</keyword>
<evidence type="ECO:0000313" key="2">
    <source>
        <dbReference type="EMBL" id="GBN92817.1"/>
    </source>
</evidence>
<comment type="caution">
    <text evidence="2">The sequence shown here is derived from an EMBL/GenBank/DDBJ whole genome shotgun (WGS) entry which is preliminary data.</text>
</comment>